<feature type="compositionally biased region" description="Acidic residues" evidence="11">
    <location>
        <begin position="1862"/>
        <end position="1874"/>
    </location>
</feature>
<feature type="region of interest" description="Disordered" evidence="11">
    <location>
        <begin position="1137"/>
        <end position="1164"/>
    </location>
</feature>
<feature type="region of interest" description="Disordered" evidence="11">
    <location>
        <begin position="2286"/>
        <end position="2322"/>
    </location>
</feature>
<evidence type="ECO:0000313" key="15">
    <source>
        <dbReference type="Proteomes" id="UP000053097"/>
    </source>
</evidence>
<reference evidence="14 15" key="1">
    <citation type="journal article" date="2014" name="Curr. Biol.">
        <title>The genome of the clonal raider ant Cerapachys biroi.</title>
        <authorList>
            <person name="Oxley P.R."/>
            <person name="Ji L."/>
            <person name="Fetter-Pruneda I."/>
            <person name="McKenzie S.K."/>
            <person name="Li C."/>
            <person name="Hu H."/>
            <person name="Zhang G."/>
            <person name="Kronauer D.J."/>
        </authorList>
    </citation>
    <scope>NUCLEOTIDE SEQUENCE [LARGE SCALE GENOMIC DNA]</scope>
</reference>
<feature type="compositionally biased region" description="Polar residues" evidence="11">
    <location>
        <begin position="1137"/>
        <end position="1157"/>
    </location>
</feature>
<sequence>MQVIAQFHPYISEFRYDPEYHPLKNPGCASQWLRREFYEERFEDKVRRRSSYEEQIDQDHPWIEIRAVLGHCTKKRKEVGKIFHQPLIQNCKRKVIISMKINNVGKTNTQEEFVVVDHALDPVGMRKIWLRNPFVIKVRQEPLLHLYGLRFQGIVNAEAREEVINNHRTNFTGCNDGVDNPTCGKMLINGELIPFSQGFCCSCEDVVAQRAGSFDSIVTKSNHYQQNDSADGARNRSESSTNLFDNSKAQRQIVANKEYSRAGLENGGARGRVTSHNISVVTGSLDERASPFRKHQEKEQLRNNSIRQPNRLSQGLQRVENRSNMQTPSSMLKSVIFDPMPSKGKIEAFIDTVYEQAMKERSMKQSVKQQDNERNENLLDNCDRAGNFSDPKIKSEESNSRINDRYSIDGSVSDYSQHANVKLINAKGDYNISKSESRMSSPQYVGRWSDDRYLIHGSVTDNPQNATTKLIKLKSEENFRKVSGKQDNRKFLEPEKCDRSENFLERGNDEKKPKDRSYGAIRLGGTFDYTSTSLATYSSRIPEGNLFSRRTQKNALPNGGNVLLDNSSLATTVEFFASFGIPFRSSVNENINYAATPAIELNGFAKDMFALLSNIVISETHSSMESKDREFRMPESISSNVNASRNASSEWRNLSAAAIRNDNARGEERKAENANVLMRISTTPAFTRLRNLPSPAGISKLEELSVPTAAARPGDKSSTRILESRTCSSLLANEIQGSSDDFGNLYESQESRRIYNSPEQMPKDVNLKNSYKFWKPHQKLRKLKDTTKFYKDKNIAENFKRFGKSSSNRELISKRALSDFKRDRFQNGLSKREKRFQRRLRRHLRTGKKIFNSTQRDELNNEDSHRKTQGFINYHVRSQVAHPKCKISENKRNGNSTKQVILEPGQSYRKVQSEENDNPFIFGNEGGKESNIDKRIEDRFVQISNVLKEDSPETRIIHTPESFQAVAKKKNEQTDIPKIRDGLNDDSFLQGADKFNESSVTRDDEVTREYSAELIDTQRSAMDDDFLTESTMTSDEVITVSTTITWRNNYGEFAFHELEGRLSDTIIGPFLSSPIMRKPGHRDLKKINSTKSINPIYQTVHTKKRTGFLTQELLSTTTRGGNTNDYSEITGGPLGALSSSWTSSKQATTSPGVLNNRSESERDEAENAKFLEFNNNSLRMIAGNSAQPRAPPIAPGLSLRGSVTEPRASPRNEEGEPARYIEDPLAENLRDVQARKSSMGSQEKDEIAKLVDRIVRQYAAYTPIMPGMPTFDEITEPETLPPEAETTATQLMSITTLATTTRITDKVFRPSIRPLVTTPLPGEIHDEIRDETTFIEETEREATTANRKTTTAKWTFQAGRSEAKSALSGKAQRVYNKTEKSGKPKQKITCRITNSSTKLSDAEGETEVHPWYRTTEMQQIIAANRSKPARKTKEKKRKQHYESKIEYFGDSTSSDWSSSTIASSSVMNEAAQTRSKRADFIRESGDRSSSVFCDYEGGDEEDRRSGRTATNKSEESPDMVKPNGLRPEIEKRLAGELDYPAIRESSRRSCESEERTQEHNVALENIVARDVGLRTVNDDQRENEQDTQGSLKNFTSLNLHYAKDDAISKLNEDLSPANRRKVISAFIDIPSRDLALRKDLSGSMYERIEIDRRMEADVKKHAFGERVAAEIDKIVAMRKIAVNLSGNARTASANADNSTYRPAEPREEPATSRILLDCVKSPVDQDKGRKVETVIRGAKLMTANDFDVAAKSVDETISPLFVAAKQPGRKDAKKINENPMDVPVHRVSSGKKYFRRPRGNVRDIIRRIIGKLYRGKSSSASVETGIGKSIVRSEKGVDRSPLDWHRSGRRLLSSGESSYVEDANDEYYEDDESENNSVSDNKAIARSENLSGSTNQPGLYENRDRRKLAVKTQRLVGENIDAVGTMMPQEQIIAVRDTEMIPNDVQAGEAPKTGHLNISAVIGGRVESSLLLKIPNDEKKIMNKDSERRLHDIDPVLESINTARFNNDNILETSAEEEKSAAGSAANNNISVQKKSFDGPDNGLRISQTYEEVDEEPLSFREEINEDSLKDESFYEAQSTTAYNTRGLTNYSIDQDMLSTAPIFRNVDSSQTSTTSKNEGSIKISLSGRIQVNGGSNQTPMLISFDAIPEEASVPRSSVSADYPNVMVVVETTVINLPLNDSNVESTFNLSTMSDRVHDETSDSLGAIWDESREVSEEVGKANANGVAIKSREKFFDLARRNEEMKRKTAKEVSPRIEKRLDRDNMNSRTAKQIFLTDYSRPLIAPSGRMDKVSAGRTISERTDDPEMPGRQMKFSQNSQKDELNFSSSANSVRFPDILGSVLVNNGSLKHQVIKGSHCRIGAPSIAANQSDSKTDRSNKTTLHIIPLVKIEKPSTGLVTDESNEAKCCPEDSRNAFGGCYRMPTTIQKLPETTKLISHESGTTSNYRTSDPLTAFQPGDRDTTERDWNTKTMKSSPSTKLKDTFTTNKTLPSEAPCKCNDKSVNAIRVRNMMAIVRFMMKLLRITEDEEPSCHSAQVGETMIRVNDIVVNTSSGDNVGKQRSTTDKMTITSERVKQDLTTIERRSTITERIHEESLPLDDSTFESFTEAPAHSATSTLPISSSEVFKDEKLFTFFKTSTEREVYASTLSSTTSSPTPKSFLFYEPERKSFHEDASRKNVSVELTGVKQNSNVSFNDSKKDSEIRKFPLDSSQRNSSSSTQNQNRSSVDRLRAGKQEIAFTTNSKKDNIEPGSSAGYLARNKSSGFRWSKLADVASNDSIRPMFSRDTAVSRDVLLDGIGAIRGDTSNRVKSKEARKAKVSDRRVKRTKLLNSSARRGSSEDWIARRRAATRQLPVDKKRRESREVPGGTAALEKVVFRRVRDKINRPPDPNLGIGADDSFKIDVHAGSNPAAKRLTDNTLSNVSRGLSSSERADSLEETSAIRHSPIFSLADNVRISRSGKGIMNKPMSVANKKRDVKHREVGHRDFRKGSRVFKKRQKDVNPTQKKIKWRKRKKKKMKGGQRAKDILQRGNQRHFKRRLLMMLLEPDLEYDVDDWTGRYIAEDVRESVKGNAKGREDGSRIVAESKVDSNRAQIRGGQDCTDRRHPPNVDMVKYLESAHCLRFSDLWYSVYQLENPIVEHTVHLQVYEKRVLANGSTYWASLTGDSVVRQVVYAIRLGTFNRHHRDSKGTITFAYKEVKTPGREEEEREAPNLDVARDRLLVPSSVTSKGSGYPAEGESEEYLVVPASSINVNGNECDKAGVGFAAFARQPDRCGRVRGTCLKNQPLAYRKHDMEARAAGRPGCYFLSNFASVPSEPIKYSANGSGSREFLALEYHSPHVSAIDIEVRAGYNAALAEGSSGCISKVHVNNTIPDHTVMRVVLINTGLTLASYRLEIVNCPNGLPESWVNATFPEKIIQPRQKQAVSLDLYGELSINEFYCSVRLLNHLGEPVATRKIKIRKMDRCSCVLHCLCVCVGDVHGRTCQPMLPELYHDTGCRGFFPTASHDIFSHITVDVLLFIALLILLLIFMGFLKWLIGLYIPVVSRWGLDFLLGNRRMSEYYERELKYKCVVTDEDGAPVHPDTQKRTVRICSSLTSTCTERPRTICVSIYGQDSQGSKMEAEDTKYVMDELKKSEESLRSHSRNKCSRGVAERGGEGGYEERVMRNAVVPRDSENL</sequence>
<dbReference type="GO" id="GO:0007338">
    <property type="term" value="P:single fertilization"/>
    <property type="evidence" value="ECO:0007669"/>
    <property type="project" value="UniProtKB-KW"/>
</dbReference>
<name>A0A026W8H6_OOCBI</name>
<keyword evidence="10" id="KW-0278">Fertilization</keyword>
<dbReference type="OrthoDB" id="7546332at2759"/>
<dbReference type="OMA" id="FCCSCED"/>
<feature type="region of interest" description="Disordered" evidence="11">
    <location>
        <begin position="1488"/>
        <end position="1526"/>
    </location>
</feature>
<evidence type="ECO:0000256" key="6">
    <source>
        <dbReference type="ARBA" id="ARBA00022989"/>
    </source>
</evidence>
<evidence type="ECO:0000256" key="10">
    <source>
        <dbReference type="ARBA" id="ARBA00023279"/>
    </source>
</evidence>
<dbReference type="InterPro" id="IPR018928">
    <property type="entry name" value="HAP2/GCS1_dom"/>
</dbReference>
<evidence type="ECO:0000256" key="8">
    <source>
        <dbReference type="ARBA" id="ARBA00023136"/>
    </source>
</evidence>
<dbReference type="STRING" id="2015173.A0A026W8H6"/>
<evidence type="ECO:0000256" key="4">
    <source>
        <dbReference type="ARBA" id="ARBA00022692"/>
    </source>
</evidence>
<dbReference type="GO" id="GO:0005886">
    <property type="term" value="C:plasma membrane"/>
    <property type="evidence" value="ECO:0007669"/>
    <property type="project" value="UniProtKB-SubCell"/>
</dbReference>
<dbReference type="InterPro" id="IPR040326">
    <property type="entry name" value="HAP2/GCS1"/>
</dbReference>
<feature type="compositionally biased region" description="Basic and acidic residues" evidence="11">
    <location>
        <begin position="370"/>
        <end position="383"/>
    </location>
</feature>
<feature type="region of interest" description="Disordered" evidence="11">
    <location>
        <begin position="361"/>
        <end position="399"/>
    </location>
</feature>
<feature type="region of interest" description="Disordered" evidence="11">
    <location>
        <begin position="1884"/>
        <end position="1903"/>
    </location>
</feature>
<protein>
    <recommendedName>
        <fullName evidence="13">Generative cell specific-1/HAP2 domain-containing protein</fullName>
    </recommendedName>
</protein>
<comment type="subcellular location">
    <subcellularLocation>
        <location evidence="1">Cell membrane</location>
        <topology evidence="1">Single-pass type I membrane protein</topology>
    </subcellularLocation>
</comment>
<evidence type="ECO:0000256" key="5">
    <source>
        <dbReference type="ARBA" id="ARBA00022729"/>
    </source>
</evidence>
<dbReference type="GO" id="GO:0008289">
    <property type="term" value="F:lipid binding"/>
    <property type="evidence" value="ECO:0007669"/>
    <property type="project" value="UniProtKB-KW"/>
</dbReference>
<feature type="compositionally biased region" description="Basic and acidic residues" evidence="11">
    <location>
        <begin position="2459"/>
        <end position="2469"/>
    </location>
</feature>
<feature type="compositionally biased region" description="Polar residues" evidence="11">
    <location>
        <begin position="2470"/>
        <end position="2487"/>
    </location>
</feature>
<feature type="compositionally biased region" description="Basic and acidic residues" evidence="11">
    <location>
        <begin position="2289"/>
        <end position="2305"/>
    </location>
</feature>
<keyword evidence="4 12" id="KW-0812">Transmembrane</keyword>
<feature type="region of interest" description="Disordered" evidence="11">
    <location>
        <begin position="1185"/>
        <end position="1216"/>
    </location>
</feature>
<feature type="region of interest" description="Disordered" evidence="11">
    <location>
        <begin position="286"/>
        <end position="309"/>
    </location>
</feature>
<keyword evidence="9" id="KW-1015">Disulfide bond</keyword>
<evidence type="ECO:0000313" key="14">
    <source>
        <dbReference type="EMBL" id="EZA51951.1"/>
    </source>
</evidence>
<feature type="region of interest" description="Disordered" evidence="11">
    <location>
        <begin position="1853"/>
        <end position="1879"/>
    </location>
</feature>
<feature type="compositionally biased region" description="Polar residues" evidence="11">
    <location>
        <begin position="2441"/>
        <end position="2452"/>
    </location>
</feature>
<evidence type="ECO:0000256" key="12">
    <source>
        <dbReference type="SAM" id="Phobius"/>
    </source>
</evidence>
<accession>A0A026W8H6</accession>
<feature type="region of interest" description="Disordered" evidence="11">
    <location>
        <begin position="2441"/>
        <end position="2487"/>
    </location>
</feature>
<evidence type="ECO:0000256" key="1">
    <source>
        <dbReference type="ARBA" id="ARBA00004251"/>
    </source>
</evidence>
<feature type="transmembrane region" description="Helical" evidence="12">
    <location>
        <begin position="3518"/>
        <end position="3539"/>
    </location>
</feature>
<feature type="compositionally biased region" description="Basic and acidic residues" evidence="11">
    <location>
        <begin position="3653"/>
        <end position="3667"/>
    </location>
</feature>
<evidence type="ECO:0000259" key="13">
    <source>
        <dbReference type="Pfam" id="PF10699"/>
    </source>
</evidence>
<keyword evidence="15" id="KW-1185">Reference proteome</keyword>
<feature type="region of interest" description="Disordered" evidence="11">
    <location>
        <begin position="2018"/>
        <end position="2043"/>
    </location>
</feature>
<evidence type="ECO:0000256" key="7">
    <source>
        <dbReference type="ARBA" id="ARBA00023121"/>
    </source>
</evidence>
<gene>
    <name evidence="14" type="ORF">X777_09266</name>
</gene>
<feature type="compositionally biased region" description="Basic and acidic residues" evidence="11">
    <location>
        <begin position="286"/>
        <end position="301"/>
    </location>
</feature>
<feature type="compositionally biased region" description="Polar residues" evidence="11">
    <location>
        <begin position="1888"/>
        <end position="1897"/>
    </location>
</feature>
<keyword evidence="6 12" id="KW-1133">Transmembrane helix</keyword>
<dbReference type="PANTHER" id="PTHR31764">
    <property type="entry name" value="PROTEIN HAPLESS 2"/>
    <property type="match status" value="1"/>
</dbReference>
<proteinExistence type="inferred from homology"/>
<keyword evidence="8 12" id="KW-0472">Membrane</keyword>
<evidence type="ECO:0000256" key="2">
    <source>
        <dbReference type="ARBA" id="ARBA00010929"/>
    </source>
</evidence>
<evidence type="ECO:0000256" key="3">
    <source>
        <dbReference type="ARBA" id="ARBA00022475"/>
    </source>
</evidence>
<keyword evidence="7" id="KW-0446">Lipid-binding</keyword>
<feature type="region of interest" description="Disordered" evidence="11">
    <location>
        <begin position="3637"/>
        <end position="3679"/>
    </location>
</feature>
<feature type="domain" description="Generative cell specific-1/HAP2" evidence="13">
    <location>
        <begin position="90"/>
        <end position="221"/>
    </location>
</feature>
<feature type="compositionally biased region" description="Low complexity" evidence="11">
    <location>
        <begin position="2711"/>
        <end position="2726"/>
    </location>
</feature>
<evidence type="ECO:0000256" key="9">
    <source>
        <dbReference type="ARBA" id="ARBA00023157"/>
    </source>
</evidence>
<dbReference type="Proteomes" id="UP000053097">
    <property type="component" value="Unassembled WGS sequence"/>
</dbReference>
<dbReference type="Pfam" id="PF10699">
    <property type="entry name" value="HAP2-GCS1"/>
    <property type="match status" value="2"/>
</dbReference>
<feature type="region of interest" description="Disordered" evidence="11">
    <location>
        <begin position="223"/>
        <end position="250"/>
    </location>
</feature>
<evidence type="ECO:0000256" key="11">
    <source>
        <dbReference type="SAM" id="MobiDB-lite"/>
    </source>
</evidence>
<comment type="similarity">
    <text evidence="2">Belongs to the HAP2/GCS1 family.</text>
</comment>
<dbReference type="PANTHER" id="PTHR31764:SF0">
    <property type="entry name" value="GENERATIVE CELL SPECIFIC-1_HAP2 DOMAIN-CONTAINING PROTEIN"/>
    <property type="match status" value="1"/>
</dbReference>
<keyword evidence="3" id="KW-1003">Cell membrane</keyword>
<dbReference type="EMBL" id="KK107364">
    <property type="protein sequence ID" value="EZA51951.1"/>
    <property type="molecule type" value="Genomic_DNA"/>
</dbReference>
<feature type="compositionally biased region" description="Polar residues" evidence="11">
    <location>
        <begin position="238"/>
        <end position="250"/>
    </location>
</feature>
<feature type="region of interest" description="Disordered" evidence="11">
    <location>
        <begin position="1365"/>
        <end position="1387"/>
    </location>
</feature>
<organism evidence="14 15">
    <name type="scientific">Ooceraea biroi</name>
    <name type="common">Clonal raider ant</name>
    <name type="synonym">Cerapachys biroi</name>
    <dbReference type="NCBI Taxonomy" id="2015173"/>
    <lineage>
        <taxon>Eukaryota</taxon>
        <taxon>Metazoa</taxon>
        <taxon>Ecdysozoa</taxon>
        <taxon>Arthropoda</taxon>
        <taxon>Hexapoda</taxon>
        <taxon>Insecta</taxon>
        <taxon>Pterygota</taxon>
        <taxon>Neoptera</taxon>
        <taxon>Endopterygota</taxon>
        <taxon>Hymenoptera</taxon>
        <taxon>Apocrita</taxon>
        <taxon>Aculeata</taxon>
        <taxon>Formicoidea</taxon>
        <taxon>Formicidae</taxon>
        <taxon>Dorylinae</taxon>
        <taxon>Ooceraea</taxon>
    </lineage>
</organism>
<feature type="domain" description="Generative cell specific-1/HAP2" evidence="13">
    <location>
        <begin position="3090"/>
        <end position="3465"/>
    </location>
</feature>
<keyword evidence="5" id="KW-0732">Signal</keyword>
<feature type="region of interest" description="Disordered" evidence="11">
    <location>
        <begin position="2707"/>
        <end position="2731"/>
    </location>
</feature>